<evidence type="ECO:0000313" key="2">
    <source>
        <dbReference type="WBParaSite" id="GPLIN_000292400"/>
    </source>
</evidence>
<reference evidence="2" key="3">
    <citation type="submission" date="2016-06" db="UniProtKB">
        <authorList>
            <consortium name="WormBaseParasite"/>
        </authorList>
    </citation>
    <scope>IDENTIFICATION</scope>
</reference>
<reference evidence="1" key="2">
    <citation type="submission" date="2014-05" db="EMBL/GenBank/DDBJ databases">
        <title>The genome and life-stage specific transcriptomes of Globodera pallida elucidate key aspects of plant parasitism by a cyst nematode.</title>
        <authorList>
            <person name="Cotton J.A."/>
            <person name="Lilley C.J."/>
            <person name="Jones L.M."/>
            <person name="Kikuchi T."/>
            <person name="Reid A.J."/>
            <person name="Thorpe P."/>
            <person name="Tsai I.J."/>
            <person name="Beasley H."/>
            <person name="Blok V."/>
            <person name="Cock P.J.A."/>
            <person name="Van den Akker S.E."/>
            <person name="Holroyd N."/>
            <person name="Hunt M."/>
            <person name="Mantelin S."/>
            <person name="Naghra H."/>
            <person name="Pain A."/>
            <person name="Palomares-Rius J.E."/>
            <person name="Zarowiecki M."/>
            <person name="Berriman M."/>
            <person name="Jones J.T."/>
            <person name="Urwin P.E."/>
        </authorList>
    </citation>
    <scope>NUCLEOTIDE SEQUENCE [LARGE SCALE GENOMIC DNA]</scope>
    <source>
        <strain evidence="1">Lindley</strain>
    </source>
</reference>
<dbReference type="AlphaFoldDB" id="A0A183BQN8"/>
<organism evidence="1 2">
    <name type="scientific">Globodera pallida</name>
    <name type="common">Potato cyst nematode worm</name>
    <name type="synonym">Heterodera pallida</name>
    <dbReference type="NCBI Taxonomy" id="36090"/>
    <lineage>
        <taxon>Eukaryota</taxon>
        <taxon>Metazoa</taxon>
        <taxon>Ecdysozoa</taxon>
        <taxon>Nematoda</taxon>
        <taxon>Chromadorea</taxon>
        <taxon>Rhabditida</taxon>
        <taxon>Tylenchina</taxon>
        <taxon>Tylenchomorpha</taxon>
        <taxon>Tylenchoidea</taxon>
        <taxon>Heteroderidae</taxon>
        <taxon>Heteroderinae</taxon>
        <taxon>Globodera</taxon>
    </lineage>
</organism>
<keyword evidence="1" id="KW-1185">Reference proteome</keyword>
<accession>A0A183BQN8</accession>
<proteinExistence type="predicted"/>
<dbReference type="WBParaSite" id="GPLIN_000292400">
    <property type="protein sequence ID" value="GPLIN_000292400"/>
    <property type="gene ID" value="GPLIN_000292400"/>
</dbReference>
<sequence length="177" mass="20589">MNLKRIQNKREQQKQRLFELFNRTGPLPGKGNCNLDLRTVVLEIQAIMLGIIEPHGRRRFPNNAQRVIYDYTLANCWAEWTPPGILDSPHHHFRFDLNAMSERHAFPWWKFVSTALHESLHCAARTMEGTRAEQNICSAMAALNPQLIVSADFEKLKDKIVAAFPFLEEFIDVFEKR</sequence>
<reference evidence="1" key="1">
    <citation type="submission" date="2013-12" db="EMBL/GenBank/DDBJ databases">
        <authorList>
            <person name="Aslett M."/>
        </authorList>
    </citation>
    <scope>NUCLEOTIDE SEQUENCE [LARGE SCALE GENOMIC DNA]</scope>
    <source>
        <strain evidence="1">Lindley</strain>
    </source>
</reference>
<protein>
    <submittedName>
        <fullName evidence="2">SprT-like domain-containing protein</fullName>
    </submittedName>
</protein>
<dbReference type="Proteomes" id="UP000050741">
    <property type="component" value="Unassembled WGS sequence"/>
</dbReference>
<evidence type="ECO:0000313" key="1">
    <source>
        <dbReference type="Proteomes" id="UP000050741"/>
    </source>
</evidence>
<name>A0A183BQN8_GLOPA</name>